<dbReference type="Proteomes" id="UP001267878">
    <property type="component" value="Unassembled WGS sequence"/>
</dbReference>
<accession>A0ABU1VM34</accession>
<evidence type="ECO:0000313" key="1">
    <source>
        <dbReference type="EMBL" id="MDR7098538.1"/>
    </source>
</evidence>
<sequence length="37" mass="4207">MRHDDLGQSELTHGVVDQALFHYVEGRLNGKPFPRGE</sequence>
<comment type="caution">
    <text evidence="1">The sequence shown here is derived from an EMBL/GenBank/DDBJ whole genome shotgun (WGS) entry which is preliminary data.</text>
</comment>
<reference evidence="1 2" key="1">
    <citation type="submission" date="2023-07" db="EMBL/GenBank/DDBJ databases">
        <title>Sorghum-associated microbial communities from plants grown in Nebraska, USA.</title>
        <authorList>
            <person name="Schachtman D."/>
        </authorList>
    </citation>
    <scope>NUCLEOTIDE SEQUENCE [LARGE SCALE GENOMIC DNA]</scope>
    <source>
        <strain evidence="1 2">BE187</strain>
    </source>
</reference>
<protein>
    <submittedName>
        <fullName evidence="1">Uncharacterized protein</fullName>
    </submittedName>
</protein>
<keyword evidence="2" id="KW-1185">Reference proteome</keyword>
<gene>
    <name evidence="1" type="ORF">J2X04_000885</name>
</gene>
<organism evidence="1 2">
    <name type="scientific">Agrilutibacter niabensis</name>
    <dbReference type="NCBI Taxonomy" id="380628"/>
    <lineage>
        <taxon>Bacteria</taxon>
        <taxon>Pseudomonadati</taxon>
        <taxon>Pseudomonadota</taxon>
        <taxon>Gammaproteobacteria</taxon>
        <taxon>Lysobacterales</taxon>
        <taxon>Lysobacteraceae</taxon>
        <taxon>Agrilutibacter</taxon>
    </lineage>
</organism>
<proteinExistence type="predicted"/>
<evidence type="ECO:0000313" key="2">
    <source>
        <dbReference type="Proteomes" id="UP001267878"/>
    </source>
</evidence>
<dbReference type="EMBL" id="JAVDVW010000001">
    <property type="protein sequence ID" value="MDR7098538.1"/>
    <property type="molecule type" value="Genomic_DNA"/>
</dbReference>
<name>A0ABU1VM34_9GAMM</name>